<evidence type="ECO:0000256" key="11">
    <source>
        <dbReference type="ARBA" id="ARBA00045708"/>
    </source>
</evidence>
<keyword evidence="10 14" id="KW-0627">Porphyrin biosynthesis</keyword>
<reference evidence="18" key="1">
    <citation type="submission" date="2019-03" db="EMBL/GenBank/DDBJ databases">
        <title>Improved annotation for the trematode Fasciola hepatica.</title>
        <authorList>
            <person name="Choi Y.-J."/>
            <person name="Martin J."/>
            <person name="Mitreva M."/>
        </authorList>
    </citation>
    <scope>NUCLEOTIDE SEQUENCE [LARGE SCALE GENOMIC DNA]</scope>
</reference>
<keyword evidence="9 14" id="KW-0456">Lyase</keyword>
<dbReference type="PROSITE" id="PS00906">
    <property type="entry name" value="UROD_1"/>
    <property type="match status" value="1"/>
</dbReference>
<dbReference type="PANTHER" id="PTHR21091">
    <property type="entry name" value="METHYLTETRAHYDROFOLATE:HOMOCYSTEINE METHYLTRANSFERASE RELATED"/>
    <property type="match status" value="1"/>
</dbReference>
<evidence type="ECO:0000256" key="13">
    <source>
        <dbReference type="ARBA" id="ARBA00048411"/>
    </source>
</evidence>
<evidence type="ECO:0000256" key="6">
    <source>
        <dbReference type="ARBA" id="ARBA00014308"/>
    </source>
</evidence>
<dbReference type="UniPathway" id="UPA00251">
    <property type="reaction ID" value="UER00321"/>
</dbReference>
<comment type="subcellular location">
    <subcellularLocation>
        <location evidence="1">Cytoplasm</location>
        <location evidence="1">Cytosol</location>
    </subcellularLocation>
</comment>
<dbReference type="PANTHER" id="PTHR21091:SF169">
    <property type="entry name" value="UROPORPHYRINOGEN DECARBOXYLASE"/>
    <property type="match status" value="1"/>
</dbReference>
<organism evidence="18 19">
    <name type="scientific">Fasciola hepatica</name>
    <name type="common">Liver fluke</name>
    <dbReference type="NCBI Taxonomy" id="6192"/>
    <lineage>
        <taxon>Eukaryota</taxon>
        <taxon>Metazoa</taxon>
        <taxon>Spiralia</taxon>
        <taxon>Lophotrochozoa</taxon>
        <taxon>Platyhelminthes</taxon>
        <taxon>Trematoda</taxon>
        <taxon>Digenea</taxon>
        <taxon>Plagiorchiida</taxon>
        <taxon>Echinostomata</taxon>
        <taxon>Echinostomatoidea</taxon>
        <taxon>Fasciolidae</taxon>
        <taxon>Fasciola</taxon>
    </lineage>
</organism>
<evidence type="ECO:0000256" key="12">
    <source>
        <dbReference type="ARBA" id="ARBA00047341"/>
    </source>
</evidence>
<dbReference type="EC" id="4.1.1.37" evidence="5 14"/>
<protein>
    <recommendedName>
        <fullName evidence="6 14">Uroporphyrinogen decarboxylase</fullName>
        <ecNumber evidence="5 14">4.1.1.37</ecNumber>
    </recommendedName>
</protein>
<dbReference type="InterPro" id="IPR006361">
    <property type="entry name" value="Uroporphyrinogen_deCO2ase_HemE"/>
</dbReference>
<dbReference type="GO" id="GO:0005829">
    <property type="term" value="C:cytosol"/>
    <property type="evidence" value="ECO:0007669"/>
    <property type="project" value="UniProtKB-SubCell"/>
</dbReference>
<feature type="domain" description="Uroporphyrinogen decarboxylase (URO-D)" evidence="17">
    <location>
        <begin position="147"/>
        <end position="163"/>
    </location>
</feature>
<keyword evidence="8 14" id="KW-0210">Decarboxylase</keyword>
<comment type="similarity">
    <text evidence="3 15">Belongs to the uroporphyrinogen decarboxylase family.</text>
</comment>
<evidence type="ECO:0000256" key="4">
    <source>
        <dbReference type="ARBA" id="ARBA00011738"/>
    </source>
</evidence>
<dbReference type="GO" id="GO:0004853">
    <property type="term" value="F:uroporphyrinogen decarboxylase activity"/>
    <property type="evidence" value="ECO:0007669"/>
    <property type="project" value="UniProtKB-EC"/>
</dbReference>
<evidence type="ECO:0000256" key="15">
    <source>
        <dbReference type="RuleBase" id="RU004169"/>
    </source>
</evidence>
<comment type="caution">
    <text evidence="18">The sequence shown here is derived from an EMBL/GenBank/DDBJ whole genome shotgun (WGS) entry which is preliminary data.</text>
</comment>
<dbReference type="Proteomes" id="UP000230066">
    <property type="component" value="Unassembled WGS sequence"/>
</dbReference>
<evidence type="ECO:0000259" key="17">
    <source>
        <dbReference type="PROSITE" id="PS00907"/>
    </source>
</evidence>
<dbReference type="NCBIfam" id="TIGR01464">
    <property type="entry name" value="hemE"/>
    <property type="match status" value="1"/>
</dbReference>
<keyword evidence="19" id="KW-1185">Reference proteome</keyword>
<gene>
    <name evidence="18" type="ORF">D915_009272</name>
</gene>
<sequence>MPTSEFPPLVNDCILKAARGEAVTRQPIWIMRQAGRYLPEFRALREKHDFFQICRTPELACEVTLQPIKRFDLDAAIIFSDILVIPQALGLEVKMLPGVGPKFTHPLENESDLDRLNWTVDVCKELSYVYEAVTLTRHELQGRVPLIGFSGAPWTLMSYMIEGSGSPTQSKAKRWLYAEPNASHRLLALLKNTCVDHLVQQAVSGAQILQVFESHAGALTPALFNTFALPYLTGIVDEVRDKLMHEHKWDHNSLPPMIVFAKDGHFALQSLIDSGYDVVSLDWTVCPAQARAMARDKVTLQGNLDPCALYAPPDKLRSLVKSMLQEFTSSRYIVNLGHGIYPDVDPDKVKLFVDLVHKHSPSE</sequence>
<feature type="domain" description="Uroporphyrinogen decarboxylase (URO-D)" evidence="16">
    <location>
        <begin position="27"/>
        <end position="36"/>
    </location>
</feature>
<dbReference type="EMBL" id="JXXN02005539">
    <property type="protein sequence ID" value="THD19834.1"/>
    <property type="molecule type" value="Genomic_DNA"/>
</dbReference>
<dbReference type="GO" id="GO:0006782">
    <property type="term" value="P:protoporphyrinogen IX biosynthetic process"/>
    <property type="evidence" value="ECO:0007669"/>
    <property type="project" value="UniProtKB-UniPathway"/>
</dbReference>
<dbReference type="InterPro" id="IPR038071">
    <property type="entry name" value="UROD/MetE-like_sf"/>
</dbReference>
<dbReference type="InterPro" id="IPR000257">
    <property type="entry name" value="Uroporphyrinogen_deCOase"/>
</dbReference>
<evidence type="ECO:0000259" key="16">
    <source>
        <dbReference type="PROSITE" id="PS00906"/>
    </source>
</evidence>
<name>A0A4E0QZV0_FASHE</name>
<evidence type="ECO:0000256" key="7">
    <source>
        <dbReference type="ARBA" id="ARBA00022490"/>
    </source>
</evidence>
<evidence type="ECO:0000313" key="18">
    <source>
        <dbReference type="EMBL" id="THD19834.1"/>
    </source>
</evidence>
<dbReference type="CDD" id="cd00717">
    <property type="entry name" value="URO-D"/>
    <property type="match status" value="1"/>
</dbReference>
<evidence type="ECO:0000256" key="8">
    <source>
        <dbReference type="ARBA" id="ARBA00022793"/>
    </source>
</evidence>
<evidence type="ECO:0000256" key="14">
    <source>
        <dbReference type="RuleBase" id="RU000554"/>
    </source>
</evidence>
<dbReference type="HAMAP" id="MF_00218">
    <property type="entry name" value="URO_D"/>
    <property type="match status" value="1"/>
</dbReference>
<proteinExistence type="inferred from homology"/>
<dbReference type="Pfam" id="PF01208">
    <property type="entry name" value="URO-D"/>
    <property type="match status" value="1"/>
</dbReference>
<comment type="subunit">
    <text evidence="4">Homodimer.</text>
</comment>
<evidence type="ECO:0000256" key="5">
    <source>
        <dbReference type="ARBA" id="ARBA00012288"/>
    </source>
</evidence>
<dbReference type="AlphaFoldDB" id="A0A4E0QZV0"/>
<evidence type="ECO:0000256" key="1">
    <source>
        <dbReference type="ARBA" id="ARBA00004514"/>
    </source>
</evidence>
<dbReference type="FunFam" id="3.20.20.210:FF:000008">
    <property type="entry name" value="Uroporphyrinogen decarboxylase"/>
    <property type="match status" value="1"/>
</dbReference>
<evidence type="ECO:0000256" key="2">
    <source>
        <dbReference type="ARBA" id="ARBA00004804"/>
    </source>
</evidence>
<keyword evidence="7" id="KW-0963">Cytoplasm</keyword>
<comment type="catalytic activity">
    <reaction evidence="12">
        <text>uroporphyrinogen I + 4 H(+) = coproporphyrinogen I + 4 CO2</text>
        <dbReference type="Rhea" id="RHEA:31239"/>
        <dbReference type="ChEBI" id="CHEBI:15378"/>
        <dbReference type="ChEBI" id="CHEBI:16526"/>
        <dbReference type="ChEBI" id="CHEBI:62626"/>
        <dbReference type="ChEBI" id="CHEBI:62631"/>
    </reaction>
    <physiologicalReaction direction="left-to-right" evidence="12">
        <dbReference type="Rhea" id="RHEA:31240"/>
    </physiologicalReaction>
</comment>
<comment type="catalytic activity">
    <reaction evidence="13">
        <text>uroporphyrinogen III + 4 H(+) = coproporphyrinogen III + 4 CO2</text>
        <dbReference type="Rhea" id="RHEA:19865"/>
        <dbReference type="ChEBI" id="CHEBI:15378"/>
        <dbReference type="ChEBI" id="CHEBI:16526"/>
        <dbReference type="ChEBI" id="CHEBI:57308"/>
        <dbReference type="ChEBI" id="CHEBI:57309"/>
        <dbReference type="EC" id="4.1.1.37"/>
    </reaction>
    <physiologicalReaction direction="left-to-right" evidence="13">
        <dbReference type="Rhea" id="RHEA:19866"/>
    </physiologicalReaction>
</comment>
<comment type="pathway">
    <text evidence="2 14">Porphyrin-containing compound metabolism; protoporphyrin-IX biosynthesis; coproporphyrinogen-III from 5-aminolevulinate: step 4/4.</text>
</comment>
<accession>A0A4E0QZV0</accession>
<evidence type="ECO:0000313" key="19">
    <source>
        <dbReference type="Proteomes" id="UP000230066"/>
    </source>
</evidence>
<evidence type="ECO:0000256" key="10">
    <source>
        <dbReference type="ARBA" id="ARBA00023244"/>
    </source>
</evidence>
<evidence type="ECO:0000256" key="3">
    <source>
        <dbReference type="ARBA" id="ARBA00009935"/>
    </source>
</evidence>
<dbReference type="Gene3D" id="3.20.20.210">
    <property type="match status" value="1"/>
</dbReference>
<comment type="function">
    <text evidence="11">Catalyzes the sequential decarboxylation of the four acetate side chains of uroporphyrinogen to form coproporphyrinogen and participates in the fifth step in the heme biosynthetic pathway. Isomer I or isomer III of uroporphyrinogen may serve as substrate, but only coproporphyrinogen III can ultimately be converted to heme. In vitro also decarboxylates pentacarboxylate porphyrinogen I.</text>
</comment>
<dbReference type="PROSITE" id="PS00907">
    <property type="entry name" value="UROD_2"/>
    <property type="match status" value="1"/>
</dbReference>
<dbReference type="SUPFAM" id="SSF51726">
    <property type="entry name" value="UROD/MetE-like"/>
    <property type="match status" value="1"/>
</dbReference>
<evidence type="ECO:0000256" key="9">
    <source>
        <dbReference type="ARBA" id="ARBA00023239"/>
    </source>
</evidence>